<dbReference type="GeneID" id="58718201"/>
<comment type="caution">
    <text evidence="1">The sequence shown here is derived from an EMBL/GenBank/DDBJ whole genome shotgun (WGS) entry which is preliminary data.</text>
</comment>
<dbReference type="AlphaFoldDB" id="A0A099W713"/>
<dbReference type="eggNOG" id="COG1801">
    <property type="taxonomic scope" value="Bacteria"/>
</dbReference>
<evidence type="ECO:0008006" key="3">
    <source>
        <dbReference type="Google" id="ProtNLM"/>
    </source>
</evidence>
<name>A0A099W713_9LIST</name>
<sequence>MITIGLTGWSDHDTLYASASKHKLEDYAGNFPMVEVDTSFYAIPSPSTTERWVERTPEEFSFVVKAFQAMTKHKEWQQYYDSETEMYRRFMDAIAPMSEQGRLKAILFQFPPYFGCTRENVNYLRMLREKMGDLPLSIEFRNKTWYTENTTTKTLELLRELGFIHTVVDEPQVGNGSVPIVLKATNDAMTLIRLHGRNSAGWMKANSPEWREVRTLYRYNEEEINYWAENIRYLQKQSKEIIVIFNNNSGGDAADNAKHLQQALNISYEGLAPMQMNLFDI</sequence>
<dbReference type="PANTHER" id="PTHR30348:SF13">
    <property type="entry name" value="UPF0759 PROTEIN YUNF"/>
    <property type="match status" value="1"/>
</dbReference>
<reference evidence="1 2" key="1">
    <citation type="submission" date="2014-05" db="EMBL/GenBank/DDBJ databases">
        <title>Novel Listeriaceae from food processing environments.</title>
        <authorList>
            <person name="den Bakker H.C."/>
        </authorList>
    </citation>
    <scope>NUCLEOTIDE SEQUENCE [LARGE SCALE GENOMIC DNA]</scope>
    <source>
        <strain evidence="1 2">FSL A5-0281</strain>
    </source>
</reference>
<dbReference type="RefSeq" id="WP_036087163.1">
    <property type="nucleotide sequence ID" value="NZ_CBCSHQ010000013.1"/>
</dbReference>
<protein>
    <recommendedName>
        <fullName evidence="3">DUF72 domain-containing protein</fullName>
    </recommendedName>
</protein>
<dbReference type="InterPro" id="IPR002763">
    <property type="entry name" value="DUF72"/>
</dbReference>
<dbReference type="PANTHER" id="PTHR30348">
    <property type="entry name" value="UNCHARACTERIZED PROTEIN YECE"/>
    <property type="match status" value="1"/>
</dbReference>
<organism evidence="1 2">
    <name type="scientific">Listeria booriae</name>
    <dbReference type="NCBI Taxonomy" id="1552123"/>
    <lineage>
        <taxon>Bacteria</taxon>
        <taxon>Bacillati</taxon>
        <taxon>Bacillota</taxon>
        <taxon>Bacilli</taxon>
        <taxon>Bacillales</taxon>
        <taxon>Listeriaceae</taxon>
        <taxon>Listeria</taxon>
    </lineage>
</organism>
<evidence type="ECO:0000313" key="2">
    <source>
        <dbReference type="Proteomes" id="UP000029844"/>
    </source>
</evidence>
<dbReference type="Gene3D" id="3.20.20.410">
    <property type="entry name" value="Protein of unknown function UPF0759"/>
    <property type="match status" value="1"/>
</dbReference>
<proteinExistence type="predicted"/>
<dbReference type="SUPFAM" id="SSF117396">
    <property type="entry name" value="TM1631-like"/>
    <property type="match status" value="1"/>
</dbReference>
<dbReference type="STRING" id="1552123.EP57_12665"/>
<dbReference type="Pfam" id="PF01904">
    <property type="entry name" value="DUF72"/>
    <property type="match status" value="1"/>
</dbReference>
<dbReference type="OrthoDB" id="9780310at2"/>
<accession>A0A099W713</accession>
<gene>
    <name evidence="1" type="ORF">EP57_12665</name>
</gene>
<evidence type="ECO:0000313" key="1">
    <source>
        <dbReference type="EMBL" id="KGL39905.1"/>
    </source>
</evidence>
<dbReference type="EMBL" id="JNFA01000025">
    <property type="protein sequence ID" value="KGL39905.1"/>
    <property type="molecule type" value="Genomic_DNA"/>
</dbReference>
<dbReference type="Proteomes" id="UP000029844">
    <property type="component" value="Unassembled WGS sequence"/>
</dbReference>
<keyword evidence="2" id="KW-1185">Reference proteome</keyword>
<dbReference type="InterPro" id="IPR036520">
    <property type="entry name" value="UPF0759_sf"/>
</dbReference>